<evidence type="ECO:0000259" key="5">
    <source>
        <dbReference type="Pfam" id="PF00248"/>
    </source>
</evidence>
<feature type="transmembrane region" description="Helical" evidence="4">
    <location>
        <begin position="23"/>
        <end position="41"/>
    </location>
</feature>
<protein>
    <recommendedName>
        <fullName evidence="5">NADP-dependent oxidoreductase domain-containing protein</fullName>
    </recommendedName>
</protein>
<dbReference type="InterPro" id="IPR036812">
    <property type="entry name" value="NAD(P)_OxRdtase_dom_sf"/>
</dbReference>
<dbReference type="EMBL" id="JABMIG020000158">
    <property type="protein sequence ID" value="KAL3788292.1"/>
    <property type="molecule type" value="Genomic_DNA"/>
</dbReference>
<dbReference type="Pfam" id="PF00248">
    <property type="entry name" value="Aldo_ket_red"/>
    <property type="match status" value="1"/>
</dbReference>
<comment type="similarity">
    <text evidence="1">Belongs to the aldo/keto reductase family.</text>
</comment>
<evidence type="ECO:0000256" key="1">
    <source>
        <dbReference type="ARBA" id="ARBA00007905"/>
    </source>
</evidence>
<dbReference type="GO" id="GO:0016616">
    <property type="term" value="F:oxidoreductase activity, acting on the CH-OH group of donors, NAD or NADP as acceptor"/>
    <property type="evidence" value="ECO:0007669"/>
    <property type="project" value="UniProtKB-ARBA"/>
</dbReference>
<dbReference type="PANTHER" id="PTHR43827:SF3">
    <property type="entry name" value="NADP-DEPENDENT OXIDOREDUCTASE DOMAIN-CONTAINING PROTEIN"/>
    <property type="match status" value="1"/>
</dbReference>
<dbReference type="InterPro" id="IPR023210">
    <property type="entry name" value="NADP_OxRdtase_dom"/>
</dbReference>
<evidence type="ECO:0000256" key="3">
    <source>
        <dbReference type="ARBA" id="ARBA00023002"/>
    </source>
</evidence>
<keyword evidence="2" id="KW-0521">NADP</keyword>
<dbReference type="CDD" id="cd19071">
    <property type="entry name" value="AKR_AKR1-5-like"/>
    <property type="match status" value="1"/>
</dbReference>
<evidence type="ECO:0000256" key="2">
    <source>
        <dbReference type="ARBA" id="ARBA00022857"/>
    </source>
</evidence>
<name>A0ABD3PJW5_9STRA</name>
<dbReference type="PANTHER" id="PTHR43827">
    <property type="entry name" value="2,5-DIKETO-D-GLUCONIC ACID REDUCTASE"/>
    <property type="match status" value="1"/>
</dbReference>
<keyword evidence="3" id="KW-0560">Oxidoreductase</keyword>
<evidence type="ECO:0000256" key="4">
    <source>
        <dbReference type="SAM" id="Phobius"/>
    </source>
</evidence>
<dbReference type="SUPFAM" id="SSF51430">
    <property type="entry name" value="NAD(P)-linked oxidoreductase"/>
    <property type="match status" value="1"/>
</dbReference>
<dbReference type="AlphaFoldDB" id="A0ABD3PJW5"/>
<accession>A0ABD3PJW5</accession>
<keyword evidence="4" id="KW-0812">Transmembrane</keyword>
<dbReference type="PRINTS" id="PR00069">
    <property type="entry name" value="ALDKETRDTASE"/>
</dbReference>
<organism evidence="6 7">
    <name type="scientific">Cyclotella cryptica</name>
    <dbReference type="NCBI Taxonomy" id="29204"/>
    <lineage>
        <taxon>Eukaryota</taxon>
        <taxon>Sar</taxon>
        <taxon>Stramenopiles</taxon>
        <taxon>Ochrophyta</taxon>
        <taxon>Bacillariophyta</taxon>
        <taxon>Coscinodiscophyceae</taxon>
        <taxon>Thalassiosirophycidae</taxon>
        <taxon>Stephanodiscales</taxon>
        <taxon>Stephanodiscaceae</taxon>
        <taxon>Cyclotella</taxon>
    </lineage>
</organism>
<evidence type="ECO:0000313" key="6">
    <source>
        <dbReference type="EMBL" id="KAL3788292.1"/>
    </source>
</evidence>
<comment type="caution">
    <text evidence="6">The sequence shown here is derived from an EMBL/GenBank/DDBJ whole genome shotgun (WGS) entry which is preliminary data.</text>
</comment>
<evidence type="ECO:0000313" key="7">
    <source>
        <dbReference type="Proteomes" id="UP001516023"/>
    </source>
</evidence>
<reference evidence="6 7" key="1">
    <citation type="journal article" date="2020" name="G3 (Bethesda)">
        <title>Improved Reference Genome for Cyclotella cryptica CCMP332, a Model for Cell Wall Morphogenesis, Salinity Adaptation, and Lipid Production in Diatoms (Bacillariophyta).</title>
        <authorList>
            <person name="Roberts W.R."/>
            <person name="Downey K.M."/>
            <person name="Ruck E.C."/>
            <person name="Traller J.C."/>
            <person name="Alverson A.J."/>
        </authorList>
    </citation>
    <scope>NUCLEOTIDE SEQUENCE [LARGE SCALE GENOMIC DNA]</scope>
    <source>
        <strain evidence="6 7">CCMP332</strain>
    </source>
</reference>
<dbReference type="InterPro" id="IPR020471">
    <property type="entry name" value="AKR"/>
</dbReference>
<keyword evidence="7" id="KW-1185">Reference proteome</keyword>
<proteinExistence type="inferred from homology"/>
<dbReference type="PROSITE" id="PS00062">
    <property type="entry name" value="ALDOKETO_REDUCTASE_2"/>
    <property type="match status" value="1"/>
</dbReference>
<sequence length="371" mass="40629">MTLPSYEPRPPPGKKSLVGSYPYARWILLALIVYSVVRLYGVGGSNTKRGNNSPLEPSNGIHNGLSKSSVPTISLLSGLEMPAIGYGTCCRASARGDAIYKSTGLYLKLGGRLIDTAMAYRNHDEIGRAVKESGVPRSEIWITSKVAPGKVSSYHACLVAVDEILTELDTTYLDLLLIHTPKLGKDPTIELWKCLIEAKRLGKTKSIGVSNFNRGEIEDIASATGELPEANEIQLHPWSSTSWKELAKWQNENTIATIAYTSLGGSRFDSSGGSPSWPPVVSKLAKKYGATEAQILLKWALQNDLAVIPGSGSKKHIKENLLLSPAFDLTRDELLDIENAQVPHGWWDPKRGHQKYLEEEASLPWVKRKNG</sequence>
<dbReference type="Proteomes" id="UP001516023">
    <property type="component" value="Unassembled WGS sequence"/>
</dbReference>
<feature type="domain" description="NADP-dependent oxidoreductase" evidence="5">
    <location>
        <begin position="106"/>
        <end position="338"/>
    </location>
</feature>
<keyword evidence="4" id="KW-1133">Transmembrane helix</keyword>
<gene>
    <name evidence="6" type="ORF">HJC23_002866</name>
</gene>
<dbReference type="Gene3D" id="3.20.20.100">
    <property type="entry name" value="NADP-dependent oxidoreductase domain"/>
    <property type="match status" value="1"/>
</dbReference>
<dbReference type="InterPro" id="IPR018170">
    <property type="entry name" value="Aldo/ket_reductase_CS"/>
</dbReference>
<keyword evidence="4" id="KW-0472">Membrane</keyword>